<dbReference type="InterPro" id="IPR052110">
    <property type="entry name" value="MCFD2-like"/>
</dbReference>
<dbReference type="PANTHER" id="PTHR23104:SF13">
    <property type="entry name" value="EF-HAND DOMAIN-CONTAINING PROTEIN"/>
    <property type="match status" value="1"/>
</dbReference>
<sequence length="313" mass="36854">MKLTKTELMIYYLLSCCALHGLSYGQENAENTAENNAHSTPIEDTAQFHKQNQERRHLLAHLADRMDLDGEGLRHIKKHLGEVTGQDQEIKDVQNGDNSKGIFYFFKLHDYDDNQKLDGLEWMNALTDFHTEDDSKGEFKEGGRMFLEHEAEAIVDELLMKHDRDDDGMIDFIELMNSKVNSFMTDLDKPQEGEQETQEEQEQQQEQSSLEQEFNQRQQNQKSSEHNQAQDENKPQENQEQDQQQHQPQQENQQNEQHEQEDQQEQQEEQHQEQSQQESNSEGLQGNEEQVNQQNEPSLEDEYNQHQQQQQQK</sequence>
<dbReference type="InterPro" id="IPR018247">
    <property type="entry name" value="EF_Hand_1_Ca_BS"/>
</dbReference>
<dbReference type="EMBL" id="CALNXJ010000018">
    <property type="protein sequence ID" value="CAH3120598.1"/>
    <property type="molecule type" value="Genomic_DNA"/>
</dbReference>
<feature type="domain" description="EF-hand" evidence="6">
    <location>
        <begin position="97"/>
        <end position="132"/>
    </location>
</feature>
<organism evidence="7 8">
    <name type="scientific">Pocillopora meandrina</name>
    <dbReference type="NCBI Taxonomy" id="46732"/>
    <lineage>
        <taxon>Eukaryota</taxon>
        <taxon>Metazoa</taxon>
        <taxon>Cnidaria</taxon>
        <taxon>Anthozoa</taxon>
        <taxon>Hexacorallia</taxon>
        <taxon>Scleractinia</taxon>
        <taxon>Astrocoeniina</taxon>
        <taxon>Pocilloporidae</taxon>
        <taxon>Pocillopora</taxon>
    </lineage>
</organism>
<keyword evidence="3" id="KW-0106">Calcium</keyword>
<feature type="compositionally biased region" description="Low complexity" evidence="4">
    <location>
        <begin position="238"/>
        <end position="255"/>
    </location>
</feature>
<dbReference type="PROSITE" id="PS00018">
    <property type="entry name" value="EF_HAND_1"/>
    <property type="match status" value="2"/>
</dbReference>
<dbReference type="PROSITE" id="PS50222">
    <property type="entry name" value="EF_HAND_2"/>
    <property type="match status" value="2"/>
</dbReference>
<dbReference type="InterPro" id="IPR011992">
    <property type="entry name" value="EF-hand-dom_pair"/>
</dbReference>
<dbReference type="AlphaFoldDB" id="A0AAU9WP19"/>
<evidence type="ECO:0000256" key="3">
    <source>
        <dbReference type="ARBA" id="ARBA00022837"/>
    </source>
</evidence>
<protein>
    <recommendedName>
        <fullName evidence="6">EF-hand domain-containing protein</fullName>
    </recommendedName>
</protein>
<proteinExistence type="predicted"/>
<feature type="compositionally biased region" description="Low complexity" evidence="4">
    <location>
        <begin position="204"/>
        <end position="213"/>
    </location>
</feature>
<evidence type="ECO:0000313" key="8">
    <source>
        <dbReference type="Proteomes" id="UP001159428"/>
    </source>
</evidence>
<feature type="compositionally biased region" description="Acidic residues" evidence="4">
    <location>
        <begin position="193"/>
        <end position="203"/>
    </location>
</feature>
<evidence type="ECO:0000256" key="1">
    <source>
        <dbReference type="ARBA" id="ARBA00022729"/>
    </source>
</evidence>
<evidence type="ECO:0000313" key="7">
    <source>
        <dbReference type="EMBL" id="CAH3120598.1"/>
    </source>
</evidence>
<dbReference type="Gene3D" id="1.10.238.10">
    <property type="entry name" value="EF-hand"/>
    <property type="match status" value="1"/>
</dbReference>
<keyword evidence="1 5" id="KW-0732">Signal</keyword>
<dbReference type="GO" id="GO:0005509">
    <property type="term" value="F:calcium ion binding"/>
    <property type="evidence" value="ECO:0007669"/>
    <property type="project" value="InterPro"/>
</dbReference>
<feature type="compositionally biased region" description="Low complexity" evidence="4">
    <location>
        <begin position="273"/>
        <end position="296"/>
    </location>
</feature>
<feature type="region of interest" description="Disordered" evidence="4">
    <location>
        <begin position="188"/>
        <end position="313"/>
    </location>
</feature>
<feature type="signal peptide" evidence="5">
    <location>
        <begin position="1"/>
        <end position="25"/>
    </location>
</feature>
<feature type="domain" description="EF-hand" evidence="6">
    <location>
        <begin position="150"/>
        <end position="185"/>
    </location>
</feature>
<dbReference type="InterPro" id="IPR002048">
    <property type="entry name" value="EF_hand_dom"/>
</dbReference>
<reference evidence="7 8" key="1">
    <citation type="submission" date="2022-05" db="EMBL/GenBank/DDBJ databases">
        <authorList>
            <consortium name="Genoscope - CEA"/>
            <person name="William W."/>
        </authorList>
    </citation>
    <scope>NUCLEOTIDE SEQUENCE [LARGE SCALE GENOMIC DNA]</scope>
</reference>
<evidence type="ECO:0000256" key="2">
    <source>
        <dbReference type="ARBA" id="ARBA00022737"/>
    </source>
</evidence>
<comment type="caution">
    <text evidence="7">The sequence shown here is derived from an EMBL/GenBank/DDBJ whole genome shotgun (WGS) entry which is preliminary data.</text>
</comment>
<name>A0AAU9WP19_9CNID</name>
<accession>A0AAU9WP19</accession>
<dbReference type="Proteomes" id="UP001159428">
    <property type="component" value="Unassembled WGS sequence"/>
</dbReference>
<feature type="chain" id="PRO_5043885849" description="EF-hand domain-containing protein" evidence="5">
    <location>
        <begin position="26"/>
        <end position="313"/>
    </location>
</feature>
<dbReference type="PANTHER" id="PTHR23104">
    <property type="entry name" value="MULTIPLE COAGULATION FACTOR DEFICIENCY PROTEIN 2 NEURAL STEM CELL DERIVED NEURONAL SURVIVAL PROTEIN"/>
    <property type="match status" value="1"/>
</dbReference>
<gene>
    <name evidence="7" type="ORF">PMEA_00009073</name>
</gene>
<evidence type="ECO:0000259" key="6">
    <source>
        <dbReference type="PROSITE" id="PS50222"/>
    </source>
</evidence>
<keyword evidence="2" id="KW-0677">Repeat</keyword>
<dbReference type="SUPFAM" id="SSF47473">
    <property type="entry name" value="EF-hand"/>
    <property type="match status" value="1"/>
</dbReference>
<evidence type="ECO:0000256" key="4">
    <source>
        <dbReference type="SAM" id="MobiDB-lite"/>
    </source>
</evidence>
<keyword evidence="8" id="KW-1185">Reference proteome</keyword>
<evidence type="ECO:0000256" key="5">
    <source>
        <dbReference type="SAM" id="SignalP"/>
    </source>
</evidence>
<feature type="compositionally biased region" description="Basic and acidic residues" evidence="4">
    <location>
        <begin position="223"/>
        <end position="237"/>
    </location>
</feature>